<accession>A0A2H5Y659</accession>
<dbReference type="SUPFAM" id="SSF103481">
    <property type="entry name" value="Multidrug resistance efflux transporter EmrE"/>
    <property type="match status" value="1"/>
</dbReference>
<evidence type="ECO:0000256" key="3">
    <source>
        <dbReference type="ARBA" id="ARBA00022692"/>
    </source>
</evidence>
<keyword evidence="4 6" id="KW-1133">Transmembrane helix</keyword>
<evidence type="ECO:0000256" key="2">
    <source>
        <dbReference type="ARBA" id="ARBA00007362"/>
    </source>
</evidence>
<evidence type="ECO:0000313" key="9">
    <source>
        <dbReference type="Proteomes" id="UP000236642"/>
    </source>
</evidence>
<name>A0A2H5Y659_9CHLR</name>
<dbReference type="InterPro" id="IPR000620">
    <property type="entry name" value="EamA_dom"/>
</dbReference>
<dbReference type="EMBL" id="BEHY01000021">
    <property type="protein sequence ID" value="GBD08925.1"/>
    <property type="molecule type" value="Genomic_DNA"/>
</dbReference>
<dbReference type="InterPro" id="IPR037185">
    <property type="entry name" value="EmrE-like"/>
</dbReference>
<feature type="transmembrane region" description="Helical" evidence="6">
    <location>
        <begin position="95"/>
        <end position="113"/>
    </location>
</feature>
<evidence type="ECO:0000256" key="6">
    <source>
        <dbReference type="SAM" id="Phobius"/>
    </source>
</evidence>
<keyword evidence="5 6" id="KW-0472">Membrane</keyword>
<gene>
    <name evidence="8" type="ORF">HRbin22_01171</name>
</gene>
<keyword evidence="3 6" id="KW-0812">Transmembrane</keyword>
<dbReference type="Proteomes" id="UP000236642">
    <property type="component" value="Unassembled WGS sequence"/>
</dbReference>
<dbReference type="PANTHER" id="PTHR32322:SF2">
    <property type="entry name" value="EAMA DOMAIN-CONTAINING PROTEIN"/>
    <property type="match status" value="1"/>
</dbReference>
<comment type="caution">
    <text evidence="8">The sequence shown here is derived from an EMBL/GenBank/DDBJ whole genome shotgun (WGS) entry which is preliminary data.</text>
</comment>
<protein>
    <recommendedName>
        <fullName evidence="7">EamA domain-containing protein</fullName>
    </recommendedName>
</protein>
<evidence type="ECO:0000256" key="4">
    <source>
        <dbReference type="ARBA" id="ARBA00022989"/>
    </source>
</evidence>
<dbReference type="PANTHER" id="PTHR32322">
    <property type="entry name" value="INNER MEMBRANE TRANSPORTER"/>
    <property type="match status" value="1"/>
</dbReference>
<proteinExistence type="inferred from homology"/>
<evidence type="ECO:0000256" key="1">
    <source>
        <dbReference type="ARBA" id="ARBA00004141"/>
    </source>
</evidence>
<organism evidence="8 9">
    <name type="scientific">Candidatus Thermoflexus japonica</name>
    <dbReference type="NCBI Taxonomy" id="2035417"/>
    <lineage>
        <taxon>Bacteria</taxon>
        <taxon>Bacillati</taxon>
        <taxon>Chloroflexota</taxon>
        <taxon>Thermoflexia</taxon>
        <taxon>Thermoflexales</taxon>
        <taxon>Thermoflexaceae</taxon>
        <taxon>Thermoflexus</taxon>
    </lineage>
</organism>
<dbReference type="AlphaFoldDB" id="A0A2H5Y659"/>
<feature type="transmembrane region" description="Helical" evidence="6">
    <location>
        <begin position="120"/>
        <end position="137"/>
    </location>
</feature>
<dbReference type="InterPro" id="IPR050638">
    <property type="entry name" value="AA-Vitamin_Transporters"/>
</dbReference>
<comment type="similarity">
    <text evidence="2">Belongs to the EamA transporter family.</text>
</comment>
<dbReference type="GO" id="GO:0016020">
    <property type="term" value="C:membrane"/>
    <property type="evidence" value="ECO:0007669"/>
    <property type="project" value="UniProtKB-SubCell"/>
</dbReference>
<sequence length="141" mass="14748">MGILWAVLSAIGFALFQVVNRRAGLGIDVLQATFLLILISALTLTGIAWAVEGSDSLQQLSAPAFLAFALSGVFHYALGWTMLGLSQRAVGAARAGALVGISPLFATAIAWIALGEYISFIALLGIVFIVLGVYLVSTDSY</sequence>
<evidence type="ECO:0000259" key="7">
    <source>
        <dbReference type="Pfam" id="PF00892"/>
    </source>
</evidence>
<reference evidence="9" key="1">
    <citation type="submission" date="2017-09" db="EMBL/GenBank/DDBJ databases">
        <title>Metaegenomics of thermophilic ammonia-oxidizing enrichment culture.</title>
        <authorList>
            <person name="Kato S."/>
            <person name="Suzuki K."/>
        </authorList>
    </citation>
    <scope>NUCLEOTIDE SEQUENCE [LARGE SCALE GENOMIC DNA]</scope>
</reference>
<comment type="subcellular location">
    <subcellularLocation>
        <location evidence="1">Membrane</location>
        <topology evidence="1">Multi-pass membrane protein</topology>
    </subcellularLocation>
</comment>
<evidence type="ECO:0000313" key="8">
    <source>
        <dbReference type="EMBL" id="GBD08925.1"/>
    </source>
</evidence>
<evidence type="ECO:0000256" key="5">
    <source>
        <dbReference type="ARBA" id="ARBA00023136"/>
    </source>
</evidence>
<feature type="domain" description="EamA" evidence="7">
    <location>
        <begin position="1"/>
        <end position="138"/>
    </location>
</feature>
<feature type="transmembrane region" description="Helical" evidence="6">
    <location>
        <begin position="31"/>
        <end position="51"/>
    </location>
</feature>
<dbReference type="Pfam" id="PF00892">
    <property type="entry name" value="EamA"/>
    <property type="match status" value="1"/>
</dbReference>
<feature type="transmembrane region" description="Helical" evidence="6">
    <location>
        <begin position="63"/>
        <end position="83"/>
    </location>
</feature>